<accession>A0ABT1VXQ2</accession>
<organism evidence="2 3">
    <name type="scientific">Rhizosaccharibacter radicis</name>
    <dbReference type="NCBI Taxonomy" id="2782605"/>
    <lineage>
        <taxon>Bacteria</taxon>
        <taxon>Pseudomonadati</taxon>
        <taxon>Pseudomonadota</taxon>
        <taxon>Alphaproteobacteria</taxon>
        <taxon>Acetobacterales</taxon>
        <taxon>Acetobacteraceae</taxon>
        <taxon>Rhizosaccharibacter</taxon>
    </lineage>
</organism>
<gene>
    <name evidence="2" type="ORF">NFI88_09735</name>
</gene>
<feature type="transmembrane region" description="Helical" evidence="1">
    <location>
        <begin position="78"/>
        <end position="99"/>
    </location>
</feature>
<proteinExistence type="predicted"/>
<evidence type="ECO:0000313" key="2">
    <source>
        <dbReference type="EMBL" id="MCQ8241119.1"/>
    </source>
</evidence>
<feature type="transmembrane region" description="Helical" evidence="1">
    <location>
        <begin position="37"/>
        <end position="58"/>
    </location>
</feature>
<feature type="transmembrane region" description="Helical" evidence="1">
    <location>
        <begin position="188"/>
        <end position="209"/>
    </location>
</feature>
<evidence type="ECO:0000313" key="3">
    <source>
        <dbReference type="Proteomes" id="UP001524547"/>
    </source>
</evidence>
<feature type="transmembrane region" description="Helical" evidence="1">
    <location>
        <begin position="6"/>
        <end position="25"/>
    </location>
</feature>
<keyword evidence="1" id="KW-1133">Transmembrane helix</keyword>
<dbReference type="EMBL" id="JAMZEJ010000005">
    <property type="protein sequence ID" value="MCQ8241119.1"/>
    <property type="molecule type" value="Genomic_DNA"/>
</dbReference>
<comment type="caution">
    <text evidence="2">The sequence shown here is derived from an EMBL/GenBank/DDBJ whole genome shotgun (WGS) entry which is preliminary data.</text>
</comment>
<reference evidence="2 3" key="1">
    <citation type="submission" date="2022-06" db="EMBL/GenBank/DDBJ databases">
        <title>Rhizosaccharibacter gen. nov. sp. nov. KSS12, endophytic bacteria isolated from sugarcane.</title>
        <authorList>
            <person name="Pitiwittayakul N."/>
        </authorList>
    </citation>
    <scope>NUCLEOTIDE SEQUENCE [LARGE SCALE GENOMIC DNA]</scope>
    <source>
        <strain evidence="2 3">KSS12</strain>
    </source>
</reference>
<evidence type="ECO:0000256" key="1">
    <source>
        <dbReference type="SAM" id="Phobius"/>
    </source>
</evidence>
<sequence length="249" mass="27158">MTAGRVFDVVLMVLGYLAIQTLVVVAHEHVHSVTAWLLGYMPTPFTVVWGNPLTIRGWDEGVPYDLLFPAPGHPAEAAIGAMPLLMHAILVSAGLAILVRCPAPRHGRGLLLLYWLVVVNLGELLSYVVMRPFIPTGDTGRFAEGLDISPWFLFVGGLLFLAVALWVLSRRVTPMLGLYVGGDGAGRLAVIVATAFVMFLWMSGLRMMALFPDPLWKNGLLGIVGFTGWILMHWRGPVPAGRRVVRPGE</sequence>
<keyword evidence="1" id="KW-0812">Transmembrane</keyword>
<feature type="transmembrane region" description="Helical" evidence="1">
    <location>
        <begin position="215"/>
        <end position="234"/>
    </location>
</feature>
<keyword evidence="1" id="KW-0472">Membrane</keyword>
<feature type="transmembrane region" description="Helical" evidence="1">
    <location>
        <begin position="111"/>
        <end position="130"/>
    </location>
</feature>
<feature type="transmembrane region" description="Helical" evidence="1">
    <location>
        <begin position="150"/>
        <end position="168"/>
    </location>
</feature>
<name>A0ABT1VXQ2_9PROT</name>
<dbReference type="RefSeq" id="WP_422919859.1">
    <property type="nucleotide sequence ID" value="NZ_JAMZEJ010000005.1"/>
</dbReference>
<keyword evidence="3" id="KW-1185">Reference proteome</keyword>
<dbReference type="Proteomes" id="UP001524547">
    <property type="component" value="Unassembled WGS sequence"/>
</dbReference>
<protein>
    <submittedName>
        <fullName evidence="2">Uncharacterized protein</fullName>
    </submittedName>
</protein>